<feature type="transmembrane region" description="Helical" evidence="8">
    <location>
        <begin position="363"/>
        <end position="383"/>
    </location>
</feature>
<accession>A0AAV9XYK6</accession>
<evidence type="ECO:0000256" key="8">
    <source>
        <dbReference type="SAM" id="Phobius"/>
    </source>
</evidence>
<comment type="similarity">
    <text evidence="2">Belongs to the cation transport ATPase (P-type) (TC 3.A.3) family. Type IB subfamily.</text>
</comment>
<dbReference type="InterPro" id="IPR017969">
    <property type="entry name" value="Heavy-metal-associated_CS"/>
</dbReference>
<feature type="domain" description="P-type ATPase A" evidence="9">
    <location>
        <begin position="628"/>
        <end position="714"/>
    </location>
</feature>
<dbReference type="PROSITE" id="PS00154">
    <property type="entry name" value="ATPASE_E1_E2"/>
    <property type="match status" value="1"/>
</dbReference>
<dbReference type="InterPro" id="IPR023214">
    <property type="entry name" value="HAD_sf"/>
</dbReference>
<evidence type="ECO:0000313" key="11">
    <source>
        <dbReference type="Proteomes" id="UP001311799"/>
    </source>
</evidence>
<evidence type="ECO:0000256" key="7">
    <source>
        <dbReference type="ARBA" id="ARBA00023136"/>
    </source>
</evidence>
<dbReference type="SFLD" id="SFLDG00002">
    <property type="entry name" value="C1.7:_P-type_atpase_like"/>
    <property type="match status" value="1"/>
</dbReference>
<dbReference type="Pfam" id="PF00122">
    <property type="entry name" value="E1-E2_ATPase"/>
    <property type="match status" value="1"/>
</dbReference>
<comment type="caution">
    <text evidence="10">The sequence shown here is derived from an EMBL/GenBank/DDBJ whole genome shotgun (WGS) entry which is preliminary data.</text>
</comment>
<evidence type="ECO:0000256" key="5">
    <source>
        <dbReference type="ARBA" id="ARBA00022967"/>
    </source>
</evidence>
<evidence type="ECO:0000313" key="10">
    <source>
        <dbReference type="EMBL" id="KAK6589285.1"/>
    </source>
</evidence>
<keyword evidence="7 8" id="KW-0472">Membrane</keyword>
<dbReference type="CDD" id="cd00371">
    <property type="entry name" value="HMA"/>
    <property type="match status" value="1"/>
</dbReference>
<dbReference type="SUPFAM" id="SSF56784">
    <property type="entry name" value="HAD-like"/>
    <property type="match status" value="1"/>
</dbReference>
<dbReference type="InterPro" id="IPR023298">
    <property type="entry name" value="ATPase_P-typ_TM_dom_sf"/>
</dbReference>
<organism evidence="10 11">
    <name type="scientific">Cryptosporidium xiaoi</name>
    <dbReference type="NCBI Taxonomy" id="659607"/>
    <lineage>
        <taxon>Eukaryota</taxon>
        <taxon>Sar</taxon>
        <taxon>Alveolata</taxon>
        <taxon>Apicomplexa</taxon>
        <taxon>Conoidasida</taxon>
        <taxon>Coccidia</taxon>
        <taxon>Eucoccidiorida</taxon>
        <taxon>Eimeriorina</taxon>
        <taxon>Cryptosporidiidae</taxon>
        <taxon>Cryptosporidium</taxon>
    </lineage>
</organism>
<dbReference type="InterPro" id="IPR036163">
    <property type="entry name" value="HMA_dom_sf"/>
</dbReference>
<evidence type="ECO:0000256" key="1">
    <source>
        <dbReference type="ARBA" id="ARBA00004370"/>
    </source>
</evidence>
<dbReference type="GO" id="GO:0055070">
    <property type="term" value="P:copper ion homeostasis"/>
    <property type="evidence" value="ECO:0007669"/>
    <property type="project" value="TreeGrafter"/>
</dbReference>
<evidence type="ECO:0000256" key="6">
    <source>
        <dbReference type="ARBA" id="ARBA00022989"/>
    </source>
</evidence>
<evidence type="ECO:0000259" key="9">
    <source>
        <dbReference type="Pfam" id="PF00122"/>
    </source>
</evidence>
<dbReference type="InterPro" id="IPR008250">
    <property type="entry name" value="ATPase_P-typ_transduc_dom_A_sf"/>
</dbReference>
<dbReference type="GO" id="GO:0000166">
    <property type="term" value="F:nucleotide binding"/>
    <property type="evidence" value="ECO:0007669"/>
    <property type="project" value="InterPro"/>
</dbReference>
<proteinExistence type="inferred from homology"/>
<dbReference type="SUPFAM" id="SSF81653">
    <property type="entry name" value="Calcium ATPase, transduction domain A"/>
    <property type="match status" value="1"/>
</dbReference>
<keyword evidence="5" id="KW-1278">Translocase</keyword>
<reference evidence="10 11" key="1">
    <citation type="submission" date="2023-10" db="EMBL/GenBank/DDBJ databases">
        <title>Comparative genomics analysis reveals potential genetic determinants of host preference in Cryptosporidium xiaoi.</title>
        <authorList>
            <person name="Xiao L."/>
            <person name="Li J."/>
        </authorList>
    </citation>
    <scope>NUCLEOTIDE SEQUENCE [LARGE SCALE GENOMIC DNA]</scope>
    <source>
        <strain evidence="10 11">52996</strain>
    </source>
</reference>
<dbReference type="InterPro" id="IPR059000">
    <property type="entry name" value="ATPase_P-type_domA"/>
</dbReference>
<dbReference type="GO" id="GO:0016020">
    <property type="term" value="C:membrane"/>
    <property type="evidence" value="ECO:0007669"/>
    <property type="project" value="UniProtKB-SubCell"/>
</dbReference>
<keyword evidence="4" id="KW-0479">Metal-binding</keyword>
<dbReference type="InterPro" id="IPR023299">
    <property type="entry name" value="ATPase_P-typ_cyto_dom_N"/>
</dbReference>
<comment type="subcellular location">
    <subcellularLocation>
        <location evidence="1">Membrane</location>
    </subcellularLocation>
</comment>
<dbReference type="InterPro" id="IPR036412">
    <property type="entry name" value="HAD-like_sf"/>
</dbReference>
<gene>
    <name evidence="10" type="ORF">RS030_213304</name>
</gene>
<name>A0AAV9XYK6_9CRYT</name>
<evidence type="ECO:0000256" key="4">
    <source>
        <dbReference type="ARBA" id="ARBA00022723"/>
    </source>
</evidence>
<dbReference type="PROSITE" id="PS01047">
    <property type="entry name" value="HMA_1"/>
    <property type="match status" value="1"/>
</dbReference>
<dbReference type="Proteomes" id="UP001311799">
    <property type="component" value="Unassembled WGS sequence"/>
</dbReference>
<dbReference type="InterPro" id="IPR044492">
    <property type="entry name" value="P_typ_ATPase_HD_dom"/>
</dbReference>
<keyword evidence="6 8" id="KW-1133">Transmembrane helix</keyword>
<dbReference type="PANTHER" id="PTHR43520:SF8">
    <property type="entry name" value="P-TYPE CU(+) TRANSPORTER"/>
    <property type="match status" value="1"/>
</dbReference>
<dbReference type="Gene3D" id="2.70.150.10">
    <property type="entry name" value="Calcium-transporting ATPase, cytoplasmic transduction domain A"/>
    <property type="match status" value="1"/>
</dbReference>
<dbReference type="SUPFAM" id="SSF81660">
    <property type="entry name" value="Metal cation-transporting ATPase, ATP-binding domain N"/>
    <property type="match status" value="1"/>
</dbReference>
<dbReference type="SUPFAM" id="SSF81665">
    <property type="entry name" value="Calcium ATPase, transmembrane domain M"/>
    <property type="match status" value="1"/>
</dbReference>
<dbReference type="GO" id="GO:0005507">
    <property type="term" value="F:copper ion binding"/>
    <property type="evidence" value="ECO:0007669"/>
    <property type="project" value="TreeGrafter"/>
</dbReference>
<feature type="transmembrane region" description="Helical" evidence="8">
    <location>
        <begin position="415"/>
        <end position="435"/>
    </location>
</feature>
<dbReference type="GO" id="GO:0043682">
    <property type="term" value="F:P-type divalent copper transporter activity"/>
    <property type="evidence" value="ECO:0007669"/>
    <property type="project" value="TreeGrafter"/>
</dbReference>
<dbReference type="SFLD" id="SFLDF00027">
    <property type="entry name" value="p-type_atpase"/>
    <property type="match status" value="1"/>
</dbReference>
<dbReference type="Gene3D" id="3.40.50.1000">
    <property type="entry name" value="HAD superfamily/HAD-like"/>
    <property type="match status" value="1"/>
</dbReference>
<dbReference type="SFLD" id="SFLDS00003">
    <property type="entry name" value="Haloacid_Dehalogenase"/>
    <property type="match status" value="1"/>
</dbReference>
<dbReference type="PANTHER" id="PTHR43520">
    <property type="entry name" value="ATP7, ISOFORM B"/>
    <property type="match status" value="1"/>
</dbReference>
<evidence type="ECO:0000256" key="2">
    <source>
        <dbReference type="ARBA" id="ARBA00006024"/>
    </source>
</evidence>
<dbReference type="SUPFAM" id="SSF55008">
    <property type="entry name" value="HMA, heavy metal-associated domain"/>
    <property type="match status" value="1"/>
</dbReference>
<keyword evidence="11" id="KW-1185">Reference proteome</keyword>
<dbReference type="EMBL" id="JAWDEY010000013">
    <property type="protein sequence ID" value="KAK6589285.1"/>
    <property type="molecule type" value="Genomic_DNA"/>
</dbReference>
<dbReference type="InterPro" id="IPR018303">
    <property type="entry name" value="ATPase_P-typ_P_site"/>
</dbReference>
<sequence>MSFLDLEVTGMTCISCSNTIRNILLKNYEYIDEVEVNIIMNKVRVVLNRKITYEERKNICNSINNAGFNCTLRSGTMMSDNMLSLSIDNNIIGSLDEKYYELKEKSLESEIIIATPNKITEVGTNNNKLNGNLRFLKLHKLNSDKIKRMMKFLENEKGIVSIIIYMKWDEVCILFDESNIGIIEIGDILSLKLGIDILDYIKFYTFFDNNKLNCMNSLSIKTSYTVNDGKNNSKWNIFSRVFNKFRIRRVKNEFTNDFTKSVNFFISGLFGIYDINVENREKYNSKVSIELIINIKYNPYFISSKNMYNYLVEQVIKNENIIKDKKYEYKLMNYEQIIVNNDFNNNINYKELQKIKDKESRYYVIRFTISLILTILVLLLNYFGDKIFVNNIAKTLSFNNINSLKYEGIIPGISWNYIIIFILVTIIVYFCGYPFHKKGIFGLINLSPNMYTLISLGMNTCYAYSLYMMIYIAIVSLYDSNKDPIIYSESFPNFFDTACMLNTISLFGRILDIQSSLLILKILNNNRNIDSSNENSKYKINNDIKLVDNVVFKSLKKIYYSFSNNSSNSACGNKCFYQILPNLIKENKMEECNDTKMNKESIEVDNDRFYHKSNQSLEMKEESFITGENKINIDLVDLGDTIILNKNDIVPFDGISISNEICILDESMITGETKVIEKLYGNYITSGSKVLSERLVLYITEIGTESTLGKIKKLKTNAKENHIPLPSSIDIFSKYFIPIILTISILSFIIWFSLAYLGKVNPENIIRGDKIDFLINDNSNINIFDRFPISSKIMFALHFTLSVLAISCPCVIGLTIPIAILISTSITSKKNILVQNNDVINVMSCIDYVIFDKTGTLTNGKPSVKSIIVNHDHLKKINLDKEENPHLIFNPVKINVETFYVCDKNDNIDELFKSFIKLWWIIGSCEYYNNHPTGNVLKSFSIKVSRQIESNPSFSQPIDYEYHPGLGISCTINKMKILLTNQYKEDKLSDYPNYILKSLDTTGYYSYINNYNGNVGLSKNEYKNDIICENTCIHFNSNKNRNQNNNICNNDCCDNNDLYLNNWFKYWKKQGSSVIFVFFDNNTCDKSEMKLLGAISLSDEPMFGVESTINYIKKHITKQIWLCSGDSYYTSNSIASMVSFISSIQLINVLYIIQLFVIHIQVGIDPDKIMSNSSPNDKLSLVRDLQVNNDLNKTIKIDFNYQVNLTENIQLVKPLETDTCNVKANHKFECNKNANKSHLKKKRKKVMMIGDGLNDSASLEASDVGILLGKGGICNFTNADVVILSNYQHNLKYLFKLSRYVCYIKR</sequence>
<keyword evidence="3 8" id="KW-0812">Transmembrane</keyword>
<feature type="transmembrane region" description="Helical" evidence="8">
    <location>
        <begin position="735"/>
        <end position="757"/>
    </location>
</feature>
<dbReference type="PRINTS" id="PR00119">
    <property type="entry name" value="CATATPASE"/>
</dbReference>
<protein>
    <submittedName>
        <fullName evidence="10">P-type ATPase 2</fullName>
    </submittedName>
</protein>
<dbReference type="Gene3D" id="3.30.70.100">
    <property type="match status" value="1"/>
</dbReference>
<feature type="transmembrane region" description="Helical" evidence="8">
    <location>
        <begin position="456"/>
        <end position="478"/>
    </location>
</feature>
<feature type="transmembrane region" description="Helical" evidence="8">
    <location>
        <begin position="795"/>
        <end position="822"/>
    </location>
</feature>
<evidence type="ECO:0000256" key="3">
    <source>
        <dbReference type="ARBA" id="ARBA00022692"/>
    </source>
</evidence>
<dbReference type="InterPro" id="IPR006121">
    <property type="entry name" value="HMA_dom"/>
</dbReference>